<dbReference type="PROSITE" id="PS50280">
    <property type="entry name" value="SET"/>
    <property type="match status" value="1"/>
</dbReference>
<dbReference type="SMART" id="SM00317">
    <property type="entry name" value="SET"/>
    <property type="match status" value="1"/>
</dbReference>
<comment type="caution">
    <text evidence="2">The sequence shown here is derived from an EMBL/GenBank/DDBJ whole genome shotgun (WGS) entry which is preliminary data.</text>
</comment>
<dbReference type="PANTHER" id="PTHR47332:SF6">
    <property type="entry name" value="SET DOMAIN-CONTAINING PROTEIN"/>
    <property type="match status" value="1"/>
</dbReference>
<accession>A0AAN7UTT5</accession>
<dbReference type="SUPFAM" id="SSF82199">
    <property type="entry name" value="SET domain"/>
    <property type="match status" value="1"/>
</dbReference>
<name>A0AAN7UTT5_9PEZI</name>
<dbReference type="InterPro" id="IPR053185">
    <property type="entry name" value="SET_domain_protein"/>
</dbReference>
<gene>
    <name evidence="2" type="ORF">RRF57_006839</name>
</gene>
<feature type="domain" description="SET" evidence="1">
    <location>
        <begin position="344"/>
        <end position="504"/>
    </location>
</feature>
<dbReference type="CDD" id="cd20071">
    <property type="entry name" value="SET_SMYD"/>
    <property type="match status" value="1"/>
</dbReference>
<dbReference type="InterPro" id="IPR046341">
    <property type="entry name" value="SET_dom_sf"/>
</dbReference>
<dbReference type="EMBL" id="JAWHQM010000018">
    <property type="protein sequence ID" value="KAK5631124.1"/>
    <property type="molecule type" value="Genomic_DNA"/>
</dbReference>
<proteinExistence type="predicted"/>
<evidence type="ECO:0000313" key="2">
    <source>
        <dbReference type="EMBL" id="KAK5631124.1"/>
    </source>
</evidence>
<evidence type="ECO:0000259" key="1">
    <source>
        <dbReference type="PROSITE" id="PS50280"/>
    </source>
</evidence>
<dbReference type="PANTHER" id="PTHR47332">
    <property type="entry name" value="SET DOMAIN-CONTAINING PROTEIN 5"/>
    <property type="match status" value="1"/>
</dbReference>
<dbReference type="AlphaFoldDB" id="A0AAN7UTT5"/>
<keyword evidence="3" id="KW-1185">Reference proteome</keyword>
<evidence type="ECO:0000313" key="3">
    <source>
        <dbReference type="Proteomes" id="UP001305414"/>
    </source>
</evidence>
<dbReference type="Gene3D" id="2.170.270.10">
    <property type="entry name" value="SET domain"/>
    <property type="match status" value="1"/>
</dbReference>
<organism evidence="2 3">
    <name type="scientific">Xylaria bambusicola</name>
    <dbReference type="NCBI Taxonomy" id="326684"/>
    <lineage>
        <taxon>Eukaryota</taxon>
        <taxon>Fungi</taxon>
        <taxon>Dikarya</taxon>
        <taxon>Ascomycota</taxon>
        <taxon>Pezizomycotina</taxon>
        <taxon>Sordariomycetes</taxon>
        <taxon>Xylariomycetidae</taxon>
        <taxon>Xylariales</taxon>
        <taxon>Xylariaceae</taxon>
        <taxon>Xylaria</taxon>
    </lineage>
</organism>
<protein>
    <recommendedName>
        <fullName evidence="1">SET domain-containing protein</fullName>
    </recommendedName>
</protein>
<reference evidence="2 3" key="1">
    <citation type="submission" date="2023-10" db="EMBL/GenBank/DDBJ databases">
        <title>Draft genome sequence of Xylaria bambusicola isolate GMP-LS, the root and basal stem rot pathogen of sugarcane in Indonesia.</title>
        <authorList>
            <person name="Selvaraj P."/>
            <person name="Muralishankar V."/>
            <person name="Muruganantham S."/>
            <person name="Sp S."/>
            <person name="Haryani S."/>
            <person name="Lau K.J.X."/>
            <person name="Naqvi N.I."/>
        </authorList>
    </citation>
    <scope>NUCLEOTIDE SEQUENCE [LARGE SCALE GENOMIC DNA]</scope>
    <source>
        <strain evidence="2">GMP-LS</strain>
    </source>
</reference>
<dbReference type="Proteomes" id="UP001305414">
    <property type="component" value="Unassembled WGS sequence"/>
</dbReference>
<dbReference type="Pfam" id="PF00856">
    <property type="entry name" value="SET"/>
    <property type="match status" value="1"/>
</dbReference>
<sequence length="653" mass="72224">MQVRHYLQALGIAIPLFTTSALGRFSVTSLNTWSPSGRPGTSPDYYIHANITDPDPTKDTPDADGAQVYCAFVWQWPNAPYNQILDCVIADGGRPVGWAWTVELLEATETEEPFPTTNFDLHWRAINLSQPQDGNVTFYSGIGHFEVGKNLQGTCAASGFCSWALKPTETPVVIDITTETCLGTFDEALNGLNCATWHPSRSHATGWNDNKGGLDIPVTLKTSISDKNHMIFERRQSMRGLCVLVFLRMAVGFLSPPICTAPSVFDPLLRCPSETGGYDLIGSNASHGSYLRGGPWSVGNTCYEAGADEYCIYTALRFNDGEGLSLITTAESTEKITARSAFQHKVSIPRTDGPYREVEIPGKSHGLVATKALQAGQNLISRTPALVVNTKAVEKLQRHKLDDLLARAVDSLPLAHRDEVLELSTHDIASTHTEKVGKIFRTNSFSTGFHDGKSNFRSLFTIISRINHSCRPNCVYYFDSNTFSQNVVAVRDIQPGEELSIAYIDPVLPQSERQKRLKSWGFECSCERCSVNATQVAESDGNVAEIHRLWKQLDNYSASSSATPAMAERLIALYRQEGLESRIQEAYYRAAVEWIGLGEAEKAAQHATLCIEYGTLFLGPGRPFIEKMKQLLDGPTDHPQWMFRSNRHADKNT</sequence>
<dbReference type="InterPro" id="IPR001214">
    <property type="entry name" value="SET_dom"/>
</dbReference>